<proteinExistence type="predicted"/>
<evidence type="ECO:0000313" key="2">
    <source>
        <dbReference type="EMBL" id="TCO65219.1"/>
    </source>
</evidence>
<dbReference type="Gene3D" id="3.30.10.20">
    <property type="match status" value="1"/>
</dbReference>
<feature type="region of interest" description="Disordered" evidence="1">
    <location>
        <begin position="1"/>
        <end position="32"/>
    </location>
</feature>
<accession>A0A4R2K5S5</accession>
<sequence>MQATVQQPTPVPAPTSTTGSTAPSPGKAWQMPNLVGNNLQAAQDQMQKLTGDPLFLTTSHDATGKKRQQVLDRNWKICAQTPAAGTSITIKSVIDFAAVKNEEQCP</sequence>
<organism evidence="2 3">
    <name type="scientific">Actinocrispum wychmicini</name>
    <dbReference type="NCBI Taxonomy" id="1213861"/>
    <lineage>
        <taxon>Bacteria</taxon>
        <taxon>Bacillati</taxon>
        <taxon>Actinomycetota</taxon>
        <taxon>Actinomycetes</taxon>
        <taxon>Pseudonocardiales</taxon>
        <taxon>Pseudonocardiaceae</taxon>
        <taxon>Actinocrispum</taxon>
    </lineage>
</organism>
<name>A0A4R2K5S5_9PSEU</name>
<gene>
    <name evidence="2" type="ORF">EV192_1011007</name>
</gene>
<evidence type="ECO:0000313" key="3">
    <source>
        <dbReference type="Proteomes" id="UP000295680"/>
    </source>
</evidence>
<dbReference type="EMBL" id="SLWS01000001">
    <property type="protein sequence ID" value="TCO65219.1"/>
    <property type="molecule type" value="Genomic_DNA"/>
</dbReference>
<keyword evidence="3" id="KW-1185">Reference proteome</keyword>
<dbReference type="AlphaFoldDB" id="A0A4R2K5S5"/>
<feature type="compositionally biased region" description="Low complexity" evidence="1">
    <location>
        <begin position="1"/>
        <end position="26"/>
    </location>
</feature>
<evidence type="ECO:0000256" key="1">
    <source>
        <dbReference type="SAM" id="MobiDB-lite"/>
    </source>
</evidence>
<evidence type="ECO:0008006" key="4">
    <source>
        <dbReference type="Google" id="ProtNLM"/>
    </source>
</evidence>
<dbReference type="Proteomes" id="UP000295680">
    <property type="component" value="Unassembled WGS sequence"/>
</dbReference>
<reference evidence="2 3" key="1">
    <citation type="submission" date="2019-03" db="EMBL/GenBank/DDBJ databases">
        <title>Genomic Encyclopedia of Type Strains, Phase IV (KMG-IV): sequencing the most valuable type-strain genomes for metagenomic binning, comparative biology and taxonomic classification.</title>
        <authorList>
            <person name="Goeker M."/>
        </authorList>
    </citation>
    <scope>NUCLEOTIDE SEQUENCE [LARGE SCALE GENOMIC DNA]</scope>
    <source>
        <strain evidence="2 3">DSM 45934</strain>
    </source>
</reference>
<comment type="caution">
    <text evidence="2">The sequence shown here is derived from an EMBL/GenBank/DDBJ whole genome shotgun (WGS) entry which is preliminary data.</text>
</comment>
<protein>
    <recommendedName>
        <fullName evidence="4">PASTA domain-containing protein</fullName>
    </recommendedName>
</protein>